<feature type="signal peptide" evidence="1">
    <location>
        <begin position="1"/>
        <end position="22"/>
    </location>
</feature>
<accession>A0A4Y9RYI9</accession>
<evidence type="ECO:0000313" key="2">
    <source>
        <dbReference type="EMBL" id="TFW12815.1"/>
    </source>
</evidence>
<protein>
    <submittedName>
        <fullName evidence="2">DUF4198 domain-containing protein</fullName>
    </submittedName>
</protein>
<dbReference type="Proteomes" id="UP000298216">
    <property type="component" value="Unassembled WGS sequence"/>
</dbReference>
<feature type="chain" id="PRO_5021208366" evidence="1">
    <location>
        <begin position="23"/>
        <end position="266"/>
    </location>
</feature>
<gene>
    <name evidence="2" type="ORF">EGY25_12605</name>
</gene>
<dbReference type="Pfam" id="PF10670">
    <property type="entry name" value="DUF4198"/>
    <property type="match status" value="1"/>
</dbReference>
<sequence>MTRTTIHAGLLASLLAVWSAGAAQAHSPYLRPNVFDATNRDHVTVEAAFTEDVFNAEVVMRSDHFHIVGPNGDTPITAVTYLRDLAVFEAPTPVDGLYRLSSGAREGRAAKMYETPSGWKMVGEEDEAPPPGAELVDVQSITTADVYVVRGDPDDAALKPSGQGLELQPLIQPNDIVAGEDAPLRLLFDGQPVANAAVTVFREAGHYDGRKIEAELTTDASGLVTLKVAEPGAYMTQVRHRLASPAGAPTPYRSYTHTLTFIAHAG</sequence>
<proteinExistence type="predicted"/>
<name>A0A4Y9RYI9_9CAUL</name>
<dbReference type="InterPro" id="IPR019613">
    <property type="entry name" value="DUF4198"/>
</dbReference>
<dbReference type="EMBL" id="SPVH01000006">
    <property type="protein sequence ID" value="TFW12815.1"/>
    <property type="molecule type" value="Genomic_DNA"/>
</dbReference>
<dbReference type="AlphaFoldDB" id="A0A4Y9RYI9"/>
<keyword evidence="1" id="KW-0732">Signal</keyword>
<dbReference type="OrthoDB" id="5943at2"/>
<organism evidence="2 3">
    <name type="scientific">Brevundimonas intermedia</name>
    <dbReference type="NCBI Taxonomy" id="74315"/>
    <lineage>
        <taxon>Bacteria</taxon>
        <taxon>Pseudomonadati</taxon>
        <taxon>Pseudomonadota</taxon>
        <taxon>Alphaproteobacteria</taxon>
        <taxon>Caulobacterales</taxon>
        <taxon>Caulobacteraceae</taxon>
        <taxon>Brevundimonas</taxon>
    </lineage>
</organism>
<reference evidence="2 3" key="1">
    <citation type="submission" date="2019-03" db="EMBL/GenBank/DDBJ databases">
        <title>Draft genome of Brevundimonas sp. a heavy metal resistant soil bacteria.</title>
        <authorList>
            <person name="Soto J."/>
        </authorList>
    </citation>
    <scope>NUCLEOTIDE SEQUENCE [LARGE SCALE GENOMIC DNA]</scope>
    <source>
        <strain evidence="2 3">B-10</strain>
    </source>
</reference>
<keyword evidence="3" id="KW-1185">Reference proteome</keyword>
<evidence type="ECO:0000256" key="1">
    <source>
        <dbReference type="SAM" id="SignalP"/>
    </source>
</evidence>
<evidence type="ECO:0000313" key="3">
    <source>
        <dbReference type="Proteomes" id="UP000298216"/>
    </source>
</evidence>
<dbReference type="RefSeq" id="WP_135195289.1">
    <property type="nucleotide sequence ID" value="NZ_SPVH01000006.1"/>
</dbReference>
<comment type="caution">
    <text evidence="2">The sequence shown here is derived from an EMBL/GenBank/DDBJ whole genome shotgun (WGS) entry which is preliminary data.</text>
</comment>